<dbReference type="PANTHER" id="PTHR43047">
    <property type="entry name" value="TWO-COMPONENT HISTIDINE PROTEIN KINASE"/>
    <property type="match status" value="1"/>
</dbReference>
<dbReference type="EMBL" id="JAFCIQ010000012">
    <property type="protein sequence ID" value="MBM2768314.1"/>
    <property type="molecule type" value="Genomic_DNA"/>
</dbReference>
<evidence type="ECO:0000256" key="5">
    <source>
        <dbReference type="ARBA" id="ARBA00022777"/>
    </source>
</evidence>
<evidence type="ECO:0000256" key="6">
    <source>
        <dbReference type="PROSITE-ProRule" id="PRU00169"/>
    </source>
</evidence>
<feature type="domain" description="Response regulatory" evidence="8">
    <location>
        <begin position="395"/>
        <end position="518"/>
    </location>
</feature>
<dbReference type="Proteomes" id="UP000494201">
    <property type="component" value="Unassembled WGS sequence"/>
</dbReference>
<sequence>MACATAVADEMSAAMQGAAWAALAAGLLAAGLARRELAHARHASAATRDMLATAAHECRTPLHALLALVELARRDASTEAQRQRLAFAYESGESLARLLDDLLDHARADAGRLPIRPAAVEPRALFDGVFALLAPQARDKGLRLRLRVRADVPAVLCVDGDRVRQILVNLLGNAIKFTESGTVSLDARAAAAGGTIELTVEIADTGRGIDGDVRAHVFEPYATGSRAGRRPHAGAGLGLAISRRIATSLGGDLLLASEAGGGTVATLRLHCPVVAAHRPPASLAGLAMAIEHDEPAVAAALRDHARAAGMRIVAPDTAERTVRLSAAAHGQAIVWLDAGALADPQARVLLDCDPLTWRGFVDACETALAQHAGTNAATNDGTPAGGHREPAGRYRVLIVDDHALQREALQRQLEQLGHRVSACRNGRDALDVLETGTADVDVVLTDLLMPVMDGIALATALRAHARPRLRALPVVVLTGLAGSDVGDGARSGAEAGATAYLRKPVALDVLGRTLDAVTAAARDRAGGAGEPVVAARRFDAAALDEDALLQAFGVSTNPDGAALDILALCRRSLSDDRAALARALDDGDRAALRRWCHTVSGAFGLFRQVHVDMLVDALRASAATGEPGAIRAEGEEVLRLMDYLIGHVMRLAASVPAAPGKDNAKGGDG</sequence>
<evidence type="ECO:0000313" key="10">
    <source>
        <dbReference type="EMBL" id="VVU50776.1"/>
    </source>
</evidence>
<dbReference type="Gene3D" id="1.10.287.130">
    <property type="match status" value="1"/>
</dbReference>
<evidence type="ECO:0000259" key="8">
    <source>
        <dbReference type="PROSITE" id="PS50110"/>
    </source>
</evidence>
<dbReference type="GO" id="GO:0000155">
    <property type="term" value="F:phosphorelay sensor kinase activity"/>
    <property type="evidence" value="ECO:0007669"/>
    <property type="project" value="InterPro"/>
</dbReference>
<dbReference type="CDD" id="cd17546">
    <property type="entry name" value="REC_hyHK_CKI1_RcsC-like"/>
    <property type="match status" value="1"/>
</dbReference>
<accession>A0A6P2GBX1</accession>
<dbReference type="SMART" id="SM00448">
    <property type="entry name" value="REC"/>
    <property type="match status" value="1"/>
</dbReference>
<dbReference type="InterPro" id="IPR036097">
    <property type="entry name" value="HisK_dim/P_sf"/>
</dbReference>
<dbReference type="Gene3D" id="3.30.565.10">
    <property type="entry name" value="Histidine kinase-like ATPase, C-terminal domain"/>
    <property type="match status" value="1"/>
</dbReference>
<dbReference type="GeneID" id="56501543"/>
<comment type="catalytic activity">
    <reaction evidence="1">
        <text>ATP + protein L-histidine = ADP + protein N-phospho-L-histidine.</text>
        <dbReference type="EC" id="2.7.13.3"/>
    </reaction>
</comment>
<dbReference type="SUPFAM" id="SSF52172">
    <property type="entry name" value="CheY-like"/>
    <property type="match status" value="1"/>
</dbReference>
<dbReference type="SUPFAM" id="SSF55874">
    <property type="entry name" value="ATPase domain of HSP90 chaperone/DNA topoisomerase II/histidine kinase"/>
    <property type="match status" value="1"/>
</dbReference>
<keyword evidence="4" id="KW-0808">Transferase</keyword>
<dbReference type="Gene3D" id="3.40.50.2300">
    <property type="match status" value="1"/>
</dbReference>
<dbReference type="Pfam" id="PF02518">
    <property type="entry name" value="HATPase_c"/>
    <property type="match status" value="1"/>
</dbReference>
<dbReference type="InterPro" id="IPR004358">
    <property type="entry name" value="Sig_transdc_His_kin-like_C"/>
</dbReference>
<name>A0A6P2GBX1_9BURK</name>
<reference evidence="9 12" key="2">
    <citation type="submission" date="2021-02" db="EMBL/GenBank/DDBJ databases">
        <title>Draft genome of the type strains Burkholderia anthina DSM16086.</title>
        <authorList>
            <person name="Hertel R."/>
            <person name="Meissner J."/>
            <person name="Poehlein A."/>
            <person name="Daniel R."/>
            <person name="Commichau F.M."/>
        </authorList>
    </citation>
    <scope>NUCLEOTIDE SEQUENCE [LARGE SCALE GENOMIC DNA]</scope>
    <source>
        <strain evidence="9 12">DSM 16086</strain>
    </source>
</reference>
<evidence type="ECO:0000256" key="2">
    <source>
        <dbReference type="ARBA" id="ARBA00012438"/>
    </source>
</evidence>
<evidence type="ECO:0000256" key="3">
    <source>
        <dbReference type="ARBA" id="ARBA00022553"/>
    </source>
</evidence>
<dbReference type="InterPro" id="IPR011006">
    <property type="entry name" value="CheY-like_superfamily"/>
</dbReference>
<dbReference type="PRINTS" id="PR00344">
    <property type="entry name" value="BCTRLSENSOR"/>
</dbReference>
<evidence type="ECO:0000256" key="1">
    <source>
        <dbReference type="ARBA" id="ARBA00000085"/>
    </source>
</evidence>
<dbReference type="PROSITE" id="PS50109">
    <property type="entry name" value="HIS_KIN"/>
    <property type="match status" value="1"/>
</dbReference>
<feature type="domain" description="Histidine kinase" evidence="7">
    <location>
        <begin position="53"/>
        <end position="273"/>
    </location>
</feature>
<evidence type="ECO:0000259" key="7">
    <source>
        <dbReference type="PROSITE" id="PS50109"/>
    </source>
</evidence>
<dbReference type="Pfam" id="PF00512">
    <property type="entry name" value="HisKA"/>
    <property type="match status" value="1"/>
</dbReference>
<keyword evidence="3 6" id="KW-0597">Phosphoprotein</keyword>
<proteinExistence type="predicted"/>
<dbReference type="PROSITE" id="PS50110">
    <property type="entry name" value="RESPONSE_REGULATORY"/>
    <property type="match status" value="1"/>
</dbReference>
<dbReference type="GO" id="GO:0005886">
    <property type="term" value="C:plasma membrane"/>
    <property type="evidence" value="ECO:0007669"/>
    <property type="project" value="TreeGrafter"/>
</dbReference>
<dbReference type="PANTHER" id="PTHR43047:SF72">
    <property type="entry name" value="OSMOSENSING HISTIDINE PROTEIN KINASE SLN1"/>
    <property type="match status" value="1"/>
</dbReference>
<protein>
    <recommendedName>
        <fullName evidence="2">histidine kinase</fullName>
        <ecNumber evidence="2">2.7.13.3</ecNumber>
    </recommendedName>
</protein>
<dbReference type="SMART" id="SM00387">
    <property type="entry name" value="HATPase_c"/>
    <property type="match status" value="1"/>
</dbReference>
<dbReference type="InterPro" id="IPR036890">
    <property type="entry name" value="HATPase_C_sf"/>
</dbReference>
<dbReference type="RefSeq" id="WP_174926827.1">
    <property type="nucleotide sequence ID" value="NZ_CABVLY010000013.1"/>
</dbReference>
<dbReference type="Proteomes" id="UP000755577">
    <property type="component" value="Unassembled WGS sequence"/>
</dbReference>
<dbReference type="EMBL" id="CABVLY010000013">
    <property type="protein sequence ID" value="VVU50776.1"/>
    <property type="molecule type" value="Genomic_DNA"/>
</dbReference>
<dbReference type="InterPro" id="IPR003594">
    <property type="entry name" value="HATPase_dom"/>
</dbReference>
<dbReference type="InterPro" id="IPR036641">
    <property type="entry name" value="HPT_dom_sf"/>
</dbReference>
<keyword evidence="12" id="KW-1185">Reference proteome</keyword>
<evidence type="ECO:0000313" key="11">
    <source>
        <dbReference type="Proteomes" id="UP000494201"/>
    </source>
</evidence>
<dbReference type="AlphaFoldDB" id="A0A6P2GBX1"/>
<evidence type="ECO:0000313" key="9">
    <source>
        <dbReference type="EMBL" id="MBM2768314.1"/>
    </source>
</evidence>
<dbReference type="InterPro" id="IPR005467">
    <property type="entry name" value="His_kinase_dom"/>
</dbReference>
<dbReference type="SMART" id="SM00388">
    <property type="entry name" value="HisKA"/>
    <property type="match status" value="1"/>
</dbReference>
<dbReference type="InterPro" id="IPR001789">
    <property type="entry name" value="Sig_transdc_resp-reg_receiver"/>
</dbReference>
<dbReference type="Pfam" id="PF00072">
    <property type="entry name" value="Response_reg"/>
    <property type="match status" value="1"/>
</dbReference>
<dbReference type="InterPro" id="IPR003661">
    <property type="entry name" value="HisK_dim/P_dom"/>
</dbReference>
<dbReference type="SUPFAM" id="SSF47384">
    <property type="entry name" value="Homodimeric domain of signal transducing histidine kinase"/>
    <property type="match status" value="1"/>
</dbReference>
<dbReference type="EC" id="2.7.13.3" evidence="2"/>
<gene>
    <name evidence="10" type="ORF">BAN20980_03496</name>
    <name evidence="9" type="ORF">JQK92_18010</name>
</gene>
<dbReference type="SUPFAM" id="SSF47226">
    <property type="entry name" value="Histidine-containing phosphotransfer domain, HPT domain"/>
    <property type="match status" value="1"/>
</dbReference>
<dbReference type="GO" id="GO:0009927">
    <property type="term" value="F:histidine phosphotransfer kinase activity"/>
    <property type="evidence" value="ECO:0007669"/>
    <property type="project" value="TreeGrafter"/>
</dbReference>
<organism evidence="10 11">
    <name type="scientific">Burkholderia anthina</name>
    <dbReference type="NCBI Taxonomy" id="179879"/>
    <lineage>
        <taxon>Bacteria</taxon>
        <taxon>Pseudomonadati</taxon>
        <taxon>Pseudomonadota</taxon>
        <taxon>Betaproteobacteria</taxon>
        <taxon>Burkholderiales</taxon>
        <taxon>Burkholderiaceae</taxon>
        <taxon>Burkholderia</taxon>
        <taxon>Burkholderia cepacia complex</taxon>
    </lineage>
</organism>
<reference evidence="10 11" key="1">
    <citation type="submission" date="2019-09" db="EMBL/GenBank/DDBJ databases">
        <authorList>
            <person name="Depoorter E."/>
        </authorList>
    </citation>
    <scope>NUCLEOTIDE SEQUENCE [LARGE SCALE GENOMIC DNA]</scope>
    <source>
        <strain evidence="10">LMG 20980</strain>
    </source>
</reference>
<dbReference type="CDD" id="cd00082">
    <property type="entry name" value="HisKA"/>
    <property type="match status" value="1"/>
</dbReference>
<keyword evidence="5" id="KW-0418">Kinase</keyword>
<evidence type="ECO:0000256" key="4">
    <source>
        <dbReference type="ARBA" id="ARBA00022679"/>
    </source>
</evidence>
<evidence type="ECO:0000313" key="12">
    <source>
        <dbReference type="Proteomes" id="UP000755577"/>
    </source>
</evidence>
<feature type="modified residue" description="4-aspartylphosphate" evidence="6">
    <location>
        <position position="446"/>
    </location>
</feature>